<gene>
    <name evidence="1" type="ORF">H9826_06110</name>
</gene>
<sequence>MERKNKLVLFLLIVLVMAVALVSSFGLNIFAGNGAEIVLPTPEGSAPGDEESLEGGGQVLPVRTTPKTVQSIIATLTRPDNYARTVTVEMATGTDQAGSFTANVLVDGAWTSIELTQSFQPMGTQYTIVYTDPESGAGTLYRWYANSTEVKSWPVGESGADLAQHIPTYEDVLALDTEAIVDANYVTRDGVPCIYVETAVDTLGYLERYWVSTDNGLLVSSETVKDDVVVMRMRSTDAEVLQAAEKDRFTLPDGTVLYEQTTP</sequence>
<reference evidence="1" key="1">
    <citation type="journal article" date="2021" name="PeerJ">
        <title>Extensive microbial diversity within the chicken gut microbiome revealed by metagenomics and culture.</title>
        <authorList>
            <person name="Gilroy R."/>
            <person name="Ravi A."/>
            <person name="Getino M."/>
            <person name="Pursley I."/>
            <person name="Horton D.L."/>
            <person name="Alikhan N.F."/>
            <person name="Baker D."/>
            <person name="Gharbi K."/>
            <person name="Hall N."/>
            <person name="Watson M."/>
            <person name="Adriaenssens E.M."/>
            <person name="Foster-Nyarko E."/>
            <person name="Jarju S."/>
            <person name="Secka A."/>
            <person name="Antonio M."/>
            <person name="Oren A."/>
            <person name="Chaudhuri R.R."/>
            <person name="La Ragione R."/>
            <person name="Hildebrand F."/>
            <person name="Pallen M.J."/>
        </authorList>
    </citation>
    <scope>NUCLEOTIDE SEQUENCE</scope>
    <source>
        <strain evidence="1">CHK33-7979</strain>
    </source>
</reference>
<comment type="caution">
    <text evidence="1">The sequence shown here is derived from an EMBL/GenBank/DDBJ whole genome shotgun (WGS) entry which is preliminary data.</text>
</comment>
<accession>A0A9D1Z494</accession>
<organism evidence="1 2">
    <name type="scientific">Candidatus Intestinimonas merdavium</name>
    <dbReference type="NCBI Taxonomy" id="2838622"/>
    <lineage>
        <taxon>Bacteria</taxon>
        <taxon>Bacillati</taxon>
        <taxon>Bacillota</taxon>
        <taxon>Clostridia</taxon>
        <taxon>Eubacteriales</taxon>
        <taxon>Intestinimonas</taxon>
    </lineage>
</organism>
<evidence type="ECO:0000313" key="1">
    <source>
        <dbReference type="EMBL" id="HIY73532.1"/>
    </source>
</evidence>
<reference evidence="1" key="2">
    <citation type="submission" date="2021-04" db="EMBL/GenBank/DDBJ databases">
        <authorList>
            <person name="Gilroy R."/>
        </authorList>
    </citation>
    <scope>NUCLEOTIDE SEQUENCE</scope>
    <source>
        <strain evidence="1">CHK33-7979</strain>
    </source>
</reference>
<dbReference type="Proteomes" id="UP000886824">
    <property type="component" value="Unassembled WGS sequence"/>
</dbReference>
<proteinExistence type="predicted"/>
<dbReference type="EMBL" id="DXCX01000062">
    <property type="protein sequence ID" value="HIY73532.1"/>
    <property type="molecule type" value="Genomic_DNA"/>
</dbReference>
<name>A0A9D1Z494_9FIRM</name>
<dbReference type="AlphaFoldDB" id="A0A9D1Z494"/>
<evidence type="ECO:0000313" key="2">
    <source>
        <dbReference type="Proteomes" id="UP000886824"/>
    </source>
</evidence>
<protein>
    <submittedName>
        <fullName evidence="1">Uncharacterized protein</fullName>
    </submittedName>
</protein>